<dbReference type="EMBL" id="CM056813">
    <property type="protein sequence ID" value="KAJ8638812.1"/>
    <property type="molecule type" value="Genomic_DNA"/>
</dbReference>
<dbReference type="Proteomes" id="UP001234297">
    <property type="component" value="Chromosome 5"/>
</dbReference>
<accession>A0ACC2LZG0</accession>
<evidence type="ECO:0000313" key="1">
    <source>
        <dbReference type="EMBL" id="KAJ8638812.1"/>
    </source>
</evidence>
<name>A0ACC2LZG0_PERAE</name>
<comment type="caution">
    <text evidence="1">The sequence shown here is derived from an EMBL/GenBank/DDBJ whole genome shotgun (WGS) entry which is preliminary data.</text>
</comment>
<reference evidence="1 2" key="1">
    <citation type="journal article" date="2022" name="Hortic Res">
        <title>A haplotype resolved chromosomal level avocado genome allows analysis of novel avocado genes.</title>
        <authorList>
            <person name="Nath O."/>
            <person name="Fletcher S.J."/>
            <person name="Hayward A."/>
            <person name="Shaw L.M."/>
            <person name="Masouleh A.K."/>
            <person name="Furtado A."/>
            <person name="Henry R.J."/>
            <person name="Mitter N."/>
        </authorList>
    </citation>
    <scope>NUCLEOTIDE SEQUENCE [LARGE SCALE GENOMIC DNA]</scope>
    <source>
        <strain evidence="2">cv. Hass</strain>
    </source>
</reference>
<organism evidence="1 2">
    <name type="scientific">Persea americana</name>
    <name type="common">Avocado</name>
    <dbReference type="NCBI Taxonomy" id="3435"/>
    <lineage>
        <taxon>Eukaryota</taxon>
        <taxon>Viridiplantae</taxon>
        <taxon>Streptophyta</taxon>
        <taxon>Embryophyta</taxon>
        <taxon>Tracheophyta</taxon>
        <taxon>Spermatophyta</taxon>
        <taxon>Magnoliopsida</taxon>
        <taxon>Magnoliidae</taxon>
        <taxon>Laurales</taxon>
        <taxon>Lauraceae</taxon>
        <taxon>Persea</taxon>
    </lineage>
</organism>
<sequence length="97" mass="11025">MAFSPTETRIKPYLPPTLWMPELTALAMSRLLPFLPILLLILLSPSCEVEGFEEGGPRHPSPFHKMNVRDLMVMEHIMRDYPPGGANDKHEPNKPPH</sequence>
<evidence type="ECO:0000313" key="2">
    <source>
        <dbReference type="Proteomes" id="UP001234297"/>
    </source>
</evidence>
<proteinExistence type="predicted"/>
<gene>
    <name evidence="1" type="ORF">MRB53_015506</name>
</gene>
<keyword evidence="2" id="KW-1185">Reference proteome</keyword>
<protein>
    <submittedName>
        <fullName evidence="1">Uncharacterized protein</fullName>
    </submittedName>
</protein>